<dbReference type="RefSeq" id="WP_048065334.1">
    <property type="nucleotide sequence ID" value="NZ_DUJU01000124.1"/>
</dbReference>
<dbReference type="EMBL" id="DUJU01000124">
    <property type="protein sequence ID" value="HIH94462.1"/>
    <property type="molecule type" value="Genomic_DNA"/>
</dbReference>
<evidence type="ECO:0000313" key="1">
    <source>
        <dbReference type="EMBL" id="HIH94462.1"/>
    </source>
</evidence>
<sequence length="61" mass="7224">MVKRRINQDKQDRTSVYILSSLRDKLNLKNGDVVDIDFENDVIVMRLVEEEDIIEDPNMMN</sequence>
<dbReference type="Gene3D" id="2.10.260.10">
    <property type="match status" value="1"/>
</dbReference>
<reference evidence="1" key="1">
    <citation type="journal article" date="2020" name="bioRxiv">
        <title>A rank-normalized archaeal taxonomy based on genome phylogeny resolves widespread incomplete and uneven classifications.</title>
        <authorList>
            <person name="Rinke C."/>
            <person name="Chuvochina M."/>
            <person name="Mussig A.J."/>
            <person name="Chaumeil P.-A."/>
            <person name="Waite D.W."/>
            <person name="Whitman W.B."/>
            <person name="Parks D.H."/>
            <person name="Hugenholtz P."/>
        </authorList>
    </citation>
    <scope>NUCLEOTIDE SEQUENCE</scope>
    <source>
        <strain evidence="1">UBA8876</strain>
    </source>
</reference>
<dbReference type="Proteomes" id="UP000600774">
    <property type="component" value="Unassembled WGS sequence"/>
</dbReference>
<comment type="caution">
    <text evidence="1">The sequence shown here is derived from an EMBL/GenBank/DDBJ whole genome shotgun (WGS) entry which is preliminary data.</text>
</comment>
<organism evidence="1 2">
    <name type="scientific">Methanosarcina acetivorans</name>
    <dbReference type="NCBI Taxonomy" id="2214"/>
    <lineage>
        <taxon>Archaea</taxon>
        <taxon>Methanobacteriati</taxon>
        <taxon>Methanobacteriota</taxon>
        <taxon>Stenosarchaea group</taxon>
        <taxon>Methanomicrobia</taxon>
        <taxon>Methanosarcinales</taxon>
        <taxon>Methanosarcinaceae</taxon>
        <taxon>Methanosarcina</taxon>
    </lineage>
</organism>
<dbReference type="GeneID" id="24782843"/>
<evidence type="ECO:0008006" key="3">
    <source>
        <dbReference type="Google" id="ProtNLM"/>
    </source>
</evidence>
<proteinExistence type="predicted"/>
<gene>
    <name evidence="1" type="ORF">HA338_10680</name>
</gene>
<dbReference type="SUPFAM" id="SSF89447">
    <property type="entry name" value="AbrB/MazE/MraZ-like"/>
    <property type="match status" value="1"/>
</dbReference>
<dbReference type="AlphaFoldDB" id="A0A832SK07"/>
<name>A0A832SK07_9EURY</name>
<dbReference type="InterPro" id="IPR037914">
    <property type="entry name" value="SpoVT-AbrB_sf"/>
</dbReference>
<accession>A0A832SK07</accession>
<evidence type="ECO:0000313" key="2">
    <source>
        <dbReference type="Proteomes" id="UP000600774"/>
    </source>
</evidence>
<protein>
    <recommendedName>
        <fullName evidence="3">SpoVT-AbrB domain-containing protein</fullName>
    </recommendedName>
</protein>